<dbReference type="Proteomes" id="UP000887566">
    <property type="component" value="Unplaced"/>
</dbReference>
<evidence type="ECO:0000259" key="4">
    <source>
        <dbReference type="PROSITE" id="PS50089"/>
    </source>
</evidence>
<sequence>MDNVVCLLCNGEERRLQIGSIKPDILGQLFNLLPHTIMLMDADLIVLVQNTEHNGFDGMHAHREPFTVLGSGVVPIAPISSMPVSVGNARPPIPPPFGVVPGARTGIPPPGVRFSRRQASTRPATPELLTKTIKVYHFEKGVRGGLKPAKGMANIVVTEAECNINDLNAKLKQKPGFEECEIADKFGIVIPNDESTRDSSFWFFNQKQAGNATRYFAIRKTAPRAGAAESSDDSVDEEVVTSAASRKRRLSERAIAKGVAKKMQRDRDQQEKATLDAVDAIRTPLRNTLRCTVCMNVSKEPCVCKSCENMIGCYACIEQWAATNNTCPLHRCDWDLALGAGFMKTRISFESVPGLYEVS</sequence>
<keyword evidence="2" id="KW-0862">Zinc</keyword>
<keyword evidence="5" id="KW-1185">Reference proteome</keyword>
<name>A0A914WLY4_9BILA</name>
<dbReference type="WBParaSite" id="PSAMB.scaffold4420size14684.g24284.t1">
    <property type="protein sequence ID" value="PSAMB.scaffold4420size14684.g24284.t1"/>
    <property type="gene ID" value="PSAMB.scaffold4420size14684.g24284"/>
</dbReference>
<dbReference type="GO" id="GO:0008270">
    <property type="term" value="F:zinc ion binding"/>
    <property type="evidence" value="ECO:0007669"/>
    <property type="project" value="UniProtKB-KW"/>
</dbReference>
<keyword evidence="1 3" id="KW-0863">Zinc-finger</keyword>
<dbReference type="InterPro" id="IPR001841">
    <property type="entry name" value="Znf_RING"/>
</dbReference>
<evidence type="ECO:0000256" key="3">
    <source>
        <dbReference type="PROSITE-ProRule" id="PRU00175"/>
    </source>
</evidence>
<dbReference type="PANTHER" id="PTHR21578:SF9">
    <property type="entry name" value="RING-TYPE DOMAIN-CONTAINING PROTEIN"/>
    <property type="match status" value="1"/>
</dbReference>
<proteinExistence type="predicted"/>
<evidence type="ECO:0000313" key="6">
    <source>
        <dbReference type="WBParaSite" id="PSAMB.scaffold4420size14684.g24284.t1"/>
    </source>
</evidence>
<evidence type="ECO:0000313" key="5">
    <source>
        <dbReference type="Proteomes" id="UP000887566"/>
    </source>
</evidence>
<dbReference type="AlphaFoldDB" id="A0A914WLY4"/>
<reference evidence="6" key="1">
    <citation type="submission" date="2022-11" db="UniProtKB">
        <authorList>
            <consortium name="WormBaseParasite"/>
        </authorList>
    </citation>
    <scope>IDENTIFICATION</scope>
</reference>
<protein>
    <submittedName>
        <fullName evidence="6">RING-type domain-containing protein</fullName>
    </submittedName>
</protein>
<dbReference type="PROSITE" id="PS50089">
    <property type="entry name" value="ZF_RING_2"/>
    <property type="match status" value="1"/>
</dbReference>
<dbReference type="InterPro" id="IPR013083">
    <property type="entry name" value="Znf_RING/FYVE/PHD"/>
</dbReference>
<keyword evidence="1 3" id="KW-0479">Metal-binding</keyword>
<organism evidence="5 6">
    <name type="scientific">Plectus sambesii</name>
    <dbReference type="NCBI Taxonomy" id="2011161"/>
    <lineage>
        <taxon>Eukaryota</taxon>
        <taxon>Metazoa</taxon>
        <taxon>Ecdysozoa</taxon>
        <taxon>Nematoda</taxon>
        <taxon>Chromadorea</taxon>
        <taxon>Plectida</taxon>
        <taxon>Plectina</taxon>
        <taxon>Plectoidea</taxon>
        <taxon>Plectidae</taxon>
        <taxon>Plectus</taxon>
    </lineage>
</organism>
<dbReference type="SUPFAM" id="SSF57850">
    <property type="entry name" value="RING/U-box"/>
    <property type="match status" value="1"/>
</dbReference>
<accession>A0A914WLY4</accession>
<dbReference type="Gene3D" id="3.30.40.10">
    <property type="entry name" value="Zinc/RING finger domain, C3HC4 (zinc finger)"/>
    <property type="match status" value="1"/>
</dbReference>
<feature type="domain" description="RING-type" evidence="4">
    <location>
        <begin position="291"/>
        <end position="331"/>
    </location>
</feature>
<evidence type="ECO:0000256" key="2">
    <source>
        <dbReference type="ARBA" id="ARBA00022833"/>
    </source>
</evidence>
<dbReference type="PANTHER" id="PTHR21578">
    <property type="entry name" value="PROTEIN CBG03826"/>
    <property type="match status" value="1"/>
</dbReference>
<evidence type="ECO:0000256" key="1">
    <source>
        <dbReference type="ARBA" id="ARBA00022771"/>
    </source>
</evidence>